<feature type="region of interest" description="Disordered" evidence="6">
    <location>
        <begin position="1"/>
        <end position="80"/>
    </location>
</feature>
<dbReference type="GO" id="GO:0009734">
    <property type="term" value="P:auxin-activated signaling pathway"/>
    <property type="evidence" value="ECO:0007669"/>
    <property type="project" value="InterPro"/>
</dbReference>
<feature type="compositionally biased region" description="Basic residues" evidence="6">
    <location>
        <begin position="37"/>
        <end position="46"/>
    </location>
</feature>
<dbReference type="GO" id="GO:0016020">
    <property type="term" value="C:membrane"/>
    <property type="evidence" value="ECO:0007669"/>
    <property type="project" value="UniProtKB-SubCell"/>
</dbReference>
<evidence type="ECO:0000256" key="1">
    <source>
        <dbReference type="ARBA" id="ARBA00004141"/>
    </source>
</evidence>
<dbReference type="PRINTS" id="PR00259">
    <property type="entry name" value="TMFOUR"/>
</dbReference>
<feature type="transmembrane region" description="Helical" evidence="7">
    <location>
        <begin position="134"/>
        <end position="153"/>
    </location>
</feature>
<organism evidence="8 9">
    <name type="scientific">Panicum virgatum</name>
    <name type="common">Blackwell switchgrass</name>
    <dbReference type="NCBI Taxonomy" id="38727"/>
    <lineage>
        <taxon>Eukaryota</taxon>
        <taxon>Viridiplantae</taxon>
        <taxon>Streptophyta</taxon>
        <taxon>Embryophyta</taxon>
        <taxon>Tracheophyta</taxon>
        <taxon>Spermatophyta</taxon>
        <taxon>Magnoliopsida</taxon>
        <taxon>Liliopsida</taxon>
        <taxon>Poales</taxon>
        <taxon>Poaceae</taxon>
        <taxon>PACMAD clade</taxon>
        <taxon>Panicoideae</taxon>
        <taxon>Panicodae</taxon>
        <taxon>Paniceae</taxon>
        <taxon>Panicinae</taxon>
        <taxon>Panicum</taxon>
        <taxon>Panicum sect. Hiantes</taxon>
    </lineage>
</organism>
<dbReference type="EMBL" id="CM029043">
    <property type="protein sequence ID" value="KAG2613368.1"/>
    <property type="molecule type" value="Genomic_DNA"/>
</dbReference>
<evidence type="ECO:0000256" key="7">
    <source>
        <dbReference type="SAM" id="Phobius"/>
    </source>
</evidence>
<comment type="subcellular location">
    <subcellularLocation>
        <location evidence="1">Membrane</location>
        <topology evidence="1">Multi-pass membrane protein</topology>
    </subcellularLocation>
</comment>
<comment type="caution">
    <text evidence="8">The sequence shown here is derived from an EMBL/GenBank/DDBJ whole genome shotgun (WGS) entry which is preliminary data.</text>
</comment>
<evidence type="ECO:0000256" key="2">
    <source>
        <dbReference type="ARBA" id="ARBA00006840"/>
    </source>
</evidence>
<protein>
    <recommendedName>
        <fullName evidence="10">Tetraspanin-8</fullName>
    </recommendedName>
</protein>
<gene>
    <name evidence="8" type="ORF">PVAP13_4KG351200</name>
</gene>
<feature type="transmembrane region" description="Helical" evidence="7">
    <location>
        <begin position="160"/>
        <end position="184"/>
    </location>
</feature>
<evidence type="ECO:0000256" key="4">
    <source>
        <dbReference type="ARBA" id="ARBA00022989"/>
    </source>
</evidence>
<evidence type="ECO:0000313" key="9">
    <source>
        <dbReference type="Proteomes" id="UP000823388"/>
    </source>
</evidence>
<comment type="similarity">
    <text evidence="2">Belongs to the tetraspanin (TM4SF) family.</text>
</comment>
<keyword evidence="5 7" id="KW-0472">Membrane</keyword>
<dbReference type="AlphaFoldDB" id="A0A8T0TU96"/>
<keyword evidence="4 7" id="KW-1133">Transmembrane helix</keyword>
<evidence type="ECO:0008006" key="10">
    <source>
        <dbReference type="Google" id="ProtNLM"/>
    </source>
</evidence>
<feature type="transmembrane region" description="Helical" evidence="7">
    <location>
        <begin position="96"/>
        <end position="118"/>
    </location>
</feature>
<feature type="transmembrane region" description="Helical" evidence="7">
    <location>
        <begin position="322"/>
        <end position="344"/>
    </location>
</feature>
<proteinExistence type="inferred from homology"/>
<dbReference type="InterPro" id="IPR018503">
    <property type="entry name" value="Tetraspanin_CS"/>
</dbReference>
<dbReference type="InterPro" id="IPR044991">
    <property type="entry name" value="TET_plant"/>
</dbReference>
<dbReference type="Pfam" id="PF00335">
    <property type="entry name" value="Tetraspanin"/>
    <property type="match status" value="1"/>
</dbReference>
<evidence type="ECO:0000313" key="8">
    <source>
        <dbReference type="EMBL" id="KAG2613368.1"/>
    </source>
</evidence>
<dbReference type="Proteomes" id="UP000823388">
    <property type="component" value="Chromosome 4K"/>
</dbReference>
<keyword evidence="3 7" id="KW-0812">Transmembrane</keyword>
<accession>A0A8T0TU96</accession>
<evidence type="ECO:0000256" key="3">
    <source>
        <dbReference type="ARBA" id="ARBA00022692"/>
    </source>
</evidence>
<sequence>MISTGFPRVHLRNLPRKNSGARDKKEESQKGSLLSKFKIRNHHKFHPQPTVPAAPQAEAHAPLAAVPPHPTRPPEPRGAAVATAADSAMVRCSNGLLGLLNAGVLVLAVVALGGGAWLSHRASTDCERFLERPVIALGVLLLALSLAGLAGALCRASCLLWLYLLALFLLIVLLFAFTIFAFVVTNRGAGWVVSGRGYKEYRLGDYSTWLQRRVENDGNWAKIRSCIQDGKVCQKLGDRKETVTQFVNSNLSPIQSGCCKPPTGCNFTYQSETFWIKPAGFNTTTDDPDCTTWSNDPTTLCYDCMACKAGVLANLKNDWKKIATVNIVFLIFLIVVYSVGCCAFRNNRQDNSYPAWK</sequence>
<name>A0A8T0TU96_PANVG</name>
<dbReference type="PANTHER" id="PTHR32191">
    <property type="entry name" value="TETRASPANIN-8-RELATED"/>
    <property type="match status" value="1"/>
</dbReference>
<feature type="compositionally biased region" description="Basic and acidic residues" evidence="6">
    <location>
        <begin position="20"/>
        <end position="29"/>
    </location>
</feature>
<evidence type="ECO:0000256" key="6">
    <source>
        <dbReference type="SAM" id="MobiDB-lite"/>
    </source>
</evidence>
<feature type="compositionally biased region" description="Low complexity" evidence="6">
    <location>
        <begin position="53"/>
        <end position="64"/>
    </location>
</feature>
<dbReference type="PROSITE" id="PS00421">
    <property type="entry name" value="TM4_1"/>
    <property type="match status" value="1"/>
</dbReference>
<reference evidence="8" key="1">
    <citation type="submission" date="2020-05" db="EMBL/GenBank/DDBJ databases">
        <title>WGS assembly of Panicum virgatum.</title>
        <authorList>
            <person name="Lovell J.T."/>
            <person name="Jenkins J."/>
            <person name="Shu S."/>
            <person name="Juenger T.E."/>
            <person name="Schmutz J."/>
        </authorList>
    </citation>
    <scope>NUCLEOTIDE SEQUENCE</scope>
    <source>
        <strain evidence="8">AP13</strain>
    </source>
</reference>
<keyword evidence="9" id="KW-1185">Reference proteome</keyword>
<evidence type="ECO:0000256" key="5">
    <source>
        <dbReference type="ARBA" id="ARBA00023136"/>
    </source>
</evidence>
<dbReference type="InterPro" id="IPR018499">
    <property type="entry name" value="Tetraspanin/Peripherin"/>
</dbReference>